<dbReference type="EMBL" id="FXTO01000020">
    <property type="protein sequence ID" value="SMO87660.1"/>
    <property type="molecule type" value="Genomic_DNA"/>
</dbReference>
<dbReference type="InterPro" id="IPR000073">
    <property type="entry name" value="AB_hydrolase_1"/>
</dbReference>
<dbReference type="PRINTS" id="PR00111">
    <property type="entry name" value="ABHYDROLASE"/>
</dbReference>
<evidence type="ECO:0000313" key="3">
    <source>
        <dbReference type="Proteomes" id="UP000316030"/>
    </source>
</evidence>
<accession>A0A521EX03</accession>
<dbReference type="AlphaFoldDB" id="A0A521EX03"/>
<organism evidence="2 3">
    <name type="scientific">Thalassovita litoralis</name>
    <dbReference type="NCBI Taxonomy" id="1010611"/>
    <lineage>
        <taxon>Bacteria</taxon>
        <taxon>Pseudomonadati</taxon>
        <taxon>Pseudomonadota</taxon>
        <taxon>Alphaproteobacteria</taxon>
        <taxon>Rhodobacterales</taxon>
        <taxon>Roseobacteraceae</taxon>
        <taxon>Thalassovita</taxon>
    </lineage>
</organism>
<dbReference type="Proteomes" id="UP000316030">
    <property type="component" value="Unassembled WGS sequence"/>
</dbReference>
<keyword evidence="3" id="KW-1185">Reference proteome</keyword>
<proteinExistence type="predicted"/>
<dbReference type="OrthoDB" id="9804723at2"/>
<dbReference type="RefSeq" id="WP_142494065.1">
    <property type="nucleotide sequence ID" value="NZ_FXTO01000020.1"/>
</dbReference>
<evidence type="ECO:0000259" key="1">
    <source>
        <dbReference type="Pfam" id="PF12697"/>
    </source>
</evidence>
<name>A0A521EX03_9RHOB</name>
<dbReference type="GO" id="GO:0016020">
    <property type="term" value="C:membrane"/>
    <property type="evidence" value="ECO:0007669"/>
    <property type="project" value="TreeGrafter"/>
</dbReference>
<gene>
    <name evidence="2" type="ORF">SAMN06265173_12012</name>
</gene>
<dbReference type="Gene3D" id="3.40.50.1820">
    <property type="entry name" value="alpha/beta hydrolase"/>
    <property type="match status" value="1"/>
</dbReference>
<sequence length="275" mass="30176">MPKELRGGYPTFWREFGHGPREALMIHCSLSHSGAWTALAGELSDMLHMTAFDIPGHGRSEDWDNRDDIQAVTTAMAADFPDGPVDVIGHSFGGTVALRLAIEHPHLVRSLTLIEPVFFAVAFADVPGLKQRHHDREKPQLDAMARGDMTAAAQAFNGLWGDADMPWDSLPEQMRANMTKRFGAIISARPAVEEDSGYMLRSGNLEKIPFPTLLLEGAKSPEILGLVNEGLQRRLPDARREILPDSGHMLPITHPQQVGALIREFLETVPAGVPA</sequence>
<dbReference type="PANTHER" id="PTHR43798:SF33">
    <property type="entry name" value="HYDROLASE, PUTATIVE (AFU_ORTHOLOGUE AFUA_2G14860)-RELATED"/>
    <property type="match status" value="1"/>
</dbReference>
<dbReference type="InterPro" id="IPR050266">
    <property type="entry name" value="AB_hydrolase_sf"/>
</dbReference>
<evidence type="ECO:0000313" key="2">
    <source>
        <dbReference type="EMBL" id="SMO87660.1"/>
    </source>
</evidence>
<reference evidence="2 3" key="1">
    <citation type="submission" date="2017-05" db="EMBL/GenBank/DDBJ databases">
        <authorList>
            <person name="Varghese N."/>
            <person name="Submissions S."/>
        </authorList>
    </citation>
    <scope>NUCLEOTIDE SEQUENCE [LARGE SCALE GENOMIC DNA]</scope>
    <source>
        <strain evidence="2 3">DSM 29506</strain>
    </source>
</reference>
<dbReference type="SUPFAM" id="SSF53474">
    <property type="entry name" value="alpha/beta-Hydrolases"/>
    <property type="match status" value="1"/>
</dbReference>
<protein>
    <submittedName>
        <fullName evidence="2">Pimeloyl-ACP methyl ester carboxylesterase</fullName>
    </submittedName>
</protein>
<dbReference type="InterPro" id="IPR029058">
    <property type="entry name" value="AB_hydrolase_fold"/>
</dbReference>
<dbReference type="Pfam" id="PF12697">
    <property type="entry name" value="Abhydrolase_6"/>
    <property type="match status" value="1"/>
</dbReference>
<feature type="domain" description="AB hydrolase-1" evidence="1">
    <location>
        <begin position="24"/>
        <end position="258"/>
    </location>
</feature>
<dbReference type="PANTHER" id="PTHR43798">
    <property type="entry name" value="MONOACYLGLYCEROL LIPASE"/>
    <property type="match status" value="1"/>
</dbReference>